<dbReference type="GO" id="GO:0005829">
    <property type="term" value="C:cytosol"/>
    <property type="evidence" value="ECO:0007669"/>
    <property type="project" value="TreeGrafter"/>
</dbReference>
<dbReference type="GO" id="GO:0005524">
    <property type="term" value="F:ATP binding"/>
    <property type="evidence" value="ECO:0007669"/>
    <property type="project" value="InterPro"/>
</dbReference>
<dbReference type="Gene3D" id="1.10.860.10">
    <property type="entry name" value="DNAb Helicase, Chain A"/>
    <property type="match status" value="1"/>
</dbReference>
<dbReference type="AlphaFoldDB" id="A0A2A2TE83"/>
<dbReference type="GO" id="GO:0006260">
    <property type="term" value="P:DNA replication"/>
    <property type="evidence" value="ECO:0007669"/>
    <property type="project" value="UniProtKB-KW"/>
</dbReference>
<dbReference type="InterPro" id="IPR007693">
    <property type="entry name" value="DNA_helicase_DnaB-like_N"/>
</dbReference>
<dbReference type="RefSeq" id="WP_095723627.1">
    <property type="nucleotide sequence ID" value="NZ_NTFS01000289.1"/>
</dbReference>
<keyword evidence="5" id="KW-1185">Reference proteome</keyword>
<evidence type="ECO:0000313" key="4">
    <source>
        <dbReference type="EMBL" id="PAX52064.1"/>
    </source>
</evidence>
<keyword evidence="1" id="KW-0235">DNA replication</keyword>
<dbReference type="GO" id="GO:0003678">
    <property type="term" value="F:DNA helicase activity"/>
    <property type="evidence" value="ECO:0007669"/>
    <property type="project" value="InterPro"/>
</dbReference>
<sequence length="799" mass="90900">MVAIPHDFTPTVPDVLPPCCLEAEESVLGGVMLDPGAIDRIKFRLKPEHFYLPSHKLIYEACLKLSKKNQPTELLTLTSYLSDHHQLDKIGGKTKLVSLLERCVSTANIDHLAGLICQKALRRGLIELGNSTMQLGYSNEMEIDEILGIVRKKTERLTGLELIQTEDENRLSRFNHLIDKLKNVYTKIVEPDYRLYCLQELACEVSKSTRFLEDLYARHLVKKVVSPLMTYEELKEVARSSTKEWLHQGLFPKRTTGVLYGSGGILKTKLLYQVCKSLIQGKNLGEFSATGQKRKIMIYQGDERESDMASALEIMGYDEGDIGQYIKIRFNWSFEHMPLLIQDLKDFQPDFVIIDSLTFSSRFSSYNENEVAYARPILELTGLANEHNTSFMLVHHANRNGDIRGSSAIFNAVSEVWKIEKDISQFATPNDRLLTVEKSRSRSSGKKYRVIFEPDNLDFVFLGEQDKDNLENQTDVNCRASILEYLRNSPNVPYTCEELVHYVKYSRSFTAKALSLLVCDGLVNCKRGRGSRASTFYLAYEGAIPLSTQFAAPTEGVRGETLEQQIGAANIYTQHGLQDCCSSAPTETKTFFENSPPEHEKRGAEEQQMLKAIPSIDKFAAPTLNTKEEQLNQQEQQIYAPNVCYNPPENPEDIAPIQQSLIPEIPTRTKSEPLQKIQAKHVTCFGEVKAIAQQIDSKMWQFTITPTGEGFRAIMVEEKIGKSKPETRIKHHIDEWLRSKNFQVYKTDVAPAQWVDNCKWVESGEHYEPMRKTHTFVDVDGKFIKVSGHGCDRIRVMRH</sequence>
<protein>
    <recommendedName>
        <fullName evidence="3">DNA helicase DnaB-like N-terminal domain-containing protein</fullName>
    </recommendedName>
</protein>
<reference evidence="4 5" key="1">
    <citation type="submission" date="2017-08" db="EMBL/GenBank/DDBJ databases">
        <title>Draft genome sequence of filamentous cyanobacterium Calothrix elsteri CCALA 953.</title>
        <authorList>
            <person name="Gagunashvili A.N."/>
            <person name="Elster J."/>
            <person name="Andresson O.S."/>
        </authorList>
    </citation>
    <scope>NUCLEOTIDE SEQUENCE [LARGE SCALE GENOMIC DNA]</scope>
    <source>
        <strain evidence="4 5">CCALA 953</strain>
    </source>
</reference>
<dbReference type="PANTHER" id="PTHR30153">
    <property type="entry name" value="REPLICATIVE DNA HELICASE DNAB"/>
    <property type="match status" value="1"/>
</dbReference>
<accession>A0A2A2TE83</accession>
<dbReference type="InterPro" id="IPR016136">
    <property type="entry name" value="DNA_helicase_N/primase_C"/>
</dbReference>
<dbReference type="Proteomes" id="UP000218238">
    <property type="component" value="Unassembled WGS sequence"/>
</dbReference>
<evidence type="ECO:0000259" key="3">
    <source>
        <dbReference type="Pfam" id="PF00772"/>
    </source>
</evidence>
<dbReference type="Pfam" id="PF13481">
    <property type="entry name" value="AAA_25"/>
    <property type="match status" value="1"/>
</dbReference>
<dbReference type="Gene3D" id="3.40.50.300">
    <property type="entry name" value="P-loop containing nucleotide triphosphate hydrolases"/>
    <property type="match status" value="1"/>
</dbReference>
<dbReference type="PANTHER" id="PTHR30153:SF2">
    <property type="entry name" value="REPLICATIVE DNA HELICASE"/>
    <property type="match status" value="1"/>
</dbReference>
<gene>
    <name evidence="4" type="ORF">CK510_21395</name>
</gene>
<keyword evidence="2" id="KW-0238">DNA-binding</keyword>
<dbReference type="SUPFAM" id="SSF52540">
    <property type="entry name" value="P-loop containing nucleoside triphosphate hydrolases"/>
    <property type="match status" value="1"/>
</dbReference>
<evidence type="ECO:0000256" key="2">
    <source>
        <dbReference type="ARBA" id="ARBA00023125"/>
    </source>
</evidence>
<name>A0A2A2TE83_9CYAN</name>
<comment type="caution">
    <text evidence="4">The sequence shown here is derived from an EMBL/GenBank/DDBJ whole genome shotgun (WGS) entry which is preliminary data.</text>
</comment>
<dbReference type="GO" id="GO:0003677">
    <property type="term" value="F:DNA binding"/>
    <property type="evidence" value="ECO:0007669"/>
    <property type="project" value="UniProtKB-KW"/>
</dbReference>
<evidence type="ECO:0000256" key="1">
    <source>
        <dbReference type="ARBA" id="ARBA00022705"/>
    </source>
</evidence>
<proteinExistence type="predicted"/>
<dbReference type="InterPro" id="IPR027417">
    <property type="entry name" value="P-loop_NTPase"/>
</dbReference>
<dbReference type="OrthoDB" id="503305at2"/>
<dbReference type="InterPro" id="IPR036185">
    <property type="entry name" value="DNA_heli_DnaB-like_N_sf"/>
</dbReference>
<evidence type="ECO:0000313" key="5">
    <source>
        <dbReference type="Proteomes" id="UP000218238"/>
    </source>
</evidence>
<dbReference type="EMBL" id="NTFS01000289">
    <property type="protein sequence ID" value="PAX52064.1"/>
    <property type="molecule type" value="Genomic_DNA"/>
</dbReference>
<dbReference type="Pfam" id="PF00772">
    <property type="entry name" value="DnaB"/>
    <property type="match status" value="1"/>
</dbReference>
<organism evidence="4 5">
    <name type="scientific">Brunnivagina elsteri CCALA 953</name>
    <dbReference type="NCBI Taxonomy" id="987040"/>
    <lineage>
        <taxon>Bacteria</taxon>
        <taxon>Bacillati</taxon>
        <taxon>Cyanobacteriota</taxon>
        <taxon>Cyanophyceae</taxon>
        <taxon>Nostocales</taxon>
        <taxon>Calotrichaceae</taxon>
        <taxon>Brunnivagina</taxon>
    </lineage>
</organism>
<feature type="domain" description="DNA helicase DnaB-like N-terminal" evidence="3">
    <location>
        <begin position="17"/>
        <end position="116"/>
    </location>
</feature>
<dbReference type="SUPFAM" id="SSF48024">
    <property type="entry name" value="N-terminal domain of DnaB helicase"/>
    <property type="match status" value="1"/>
</dbReference>